<dbReference type="AlphaFoldDB" id="A0A8R7UT51"/>
<keyword evidence="2" id="KW-1185">Reference proteome</keyword>
<sequence>MVGILTAGTSYSETARWFIYWVMRTFCLLSCFQKLLLGKNQSYSLFCDGGMICQFH</sequence>
<evidence type="ECO:0000313" key="2">
    <source>
        <dbReference type="Proteomes" id="UP000015106"/>
    </source>
</evidence>
<dbReference type="Proteomes" id="UP000015106">
    <property type="component" value="Chromosome 6"/>
</dbReference>
<dbReference type="EnsemblPlants" id="TuG1812G0600001215.01.T01">
    <property type="protein sequence ID" value="TuG1812G0600001215.01.T01.cds443146"/>
    <property type="gene ID" value="TuG1812G0600001215.01"/>
</dbReference>
<reference evidence="2" key="1">
    <citation type="journal article" date="2013" name="Nature">
        <title>Draft genome of the wheat A-genome progenitor Triticum urartu.</title>
        <authorList>
            <person name="Ling H.Q."/>
            <person name="Zhao S."/>
            <person name="Liu D."/>
            <person name="Wang J."/>
            <person name="Sun H."/>
            <person name="Zhang C."/>
            <person name="Fan H."/>
            <person name="Li D."/>
            <person name="Dong L."/>
            <person name="Tao Y."/>
            <person name="Gao C."/>
            <person name="Wu H."/>
            <person name="Li Y."/>
            <person name="Cui Y."/>
            <person name="Guo X."/>
            <person name="Zheng S."/>
            <person name="Wang B."/>
            <person name="Yu K."/>
            <person name="Liang Q."/>
            <person name="Yang W."/>
            <person name="Lou X."/>
            <person name="Chen J."/>
            <person name="Feng M."/>
            <person name="Jian J."/>
            <person name="Zhang X."/>
            <person name="Luo G."/>
            <person name="Jiang Y."/>
            <person name="Liu J."/>
            <person name="Wang Z."/>
            <person name="Sha Y."/>
            <person name="Zhang B."/>
            <person name="Wu H."/>
            <person name="Tang D."/>
            <person name="Shen Q."/>
            <person name="Xue P."/>
            <person name="Zou S."/>
            <person name="Wang X."/>
            <person name="Liu X."/>
            <person name="Wang F."/>
            <person name="Yang Y."/>
            <person name="An X."/>
            <person name="Dong Z."/>
            <person name="Zhang K."/>
            <person name="Zhang X."/>
            <person name="Luo M.C."/>
            <person name="Dvorak J."/>
            <person name="Tong Y."/>
            <person name="Wang J."/>
            <person name="Yang H."/>
            <person name="Li Z."/>
            <person name="Wang D."/>
            <person name="Zhang A."/>
            <person name="Wang J."/>
        </authorList>
    </citation>
    <scope>NUCLEOTIDE SEQUENCE</scope>
    <source>
        <strain evidence="2">cv. G1812</strain>
    </source>
</reference>
<accession>A0A8R7UT51</accession>
<protein>
    <submittedName>
        <fullName evidence="1">Uncharacterized protein</fullName>
    </submittedName>
</protein>
<reference evidence="1" key="3">
    <citation type="submission" date="2022-06" db="UniProtKB">
        <authorList>
            <consortium name="EnsemblPlants"/>
        </authorList>
    </citation>
    <scope>IDENTIFICATION</scope>
</reference>
<evidence type="ECO:0000313" key="1">
    <source>
        <dbReference type="EnsemblPlants" id="TuG1812G0600001215.01.T01.cds443146"/>
    </source>
</evidence>
<organism evidence="1 2">
    <name type="scientific">Triticum urartu</name>
    <name type="common">Red wild einkorn</name>
    <name type="synonym">Crithodium urartu</name>
    <dbReference type="NCBI Taxonomy" id="4572"/>
    <lineage>
        <taxon>Eukaryota</taxon>
        <taxon>Viridiplantae</taxon>
        <taxon>Streptophyta</taxon>
        <taxon>Embryophyta</taxon>
        <taxon>Tracheophyta</taxon>
        <taxon>Spermatophyta</taxon>
        <taxon>Magnoliopsida</taxon>
        <taxon>Liliopsida</taxon>
        <taxon>Poales</taxon>
        <taxon>Poaceae</taxon>
        <taxon>BOP clade</taxon>
        <taxon>Pooideae</taxon>
        <taxon>Triticodae</taxon>
        <taxon>Triticeae</taxon>
        <taxon>Triticinae</taxon>
        <taxon>Triticum</taxon>
    </lineage>
</organism>
<reference evidence="1" key="2">
    <citation type="submission" date="2018-03" db="EMBL/GenBank/DDBJ databases">
        <title>The Triticum urartu genome reveals the dynamic nature of wheat genome evolution.</title>
        <authorList>
            <person name="Ling H."/>
            <person name="Ma B."/>
            <person name="Shi X."/>
            <person name="Liu H."/>
            <person name="Dong L."/>
            <person name="Sun H."/>
            <person name="Cao Y."/>
            <person name="Gao Q."/>
            <person name="Zheng S."/>
            <person name="Li Y."/>
            <person name="Yu Y."/>
            <person name="Du H."/>
            <person name="Qi M."/>
            <person name="Li Y."/>
            <person name="Yu H."/>
            <person name="Cui Y."/>
            <person name="Wang N."/>
            <person name="Chen C."/>
            <person name="Wu H."/>
            <person name="Zhao Y."/>
            <person name="Zhang J."/>
            <person name="Li Y."/>
            <person name="Zhou W."/>
            <person name="Zhang B."/>
            <person name="Hu W."/>
            <person name="Eijk M."/>
            <person name="Tang J."/>
            <person name="Witsenboer H."/>
            <person name="Zhao S."/>
            <person name="Li Z."/>
            <person name="Zhang A."/>
            <person name="Wang D."/>
            <person name="Liang C."/>
        </authorList>
    </citation>
    <scope>NUCLEOTIDE SEQUENCE [LARGE SCALE GENOMIC DNA]</scope>
    <source>
        <strain evidence="1">cv. G1812</strain>
    </source>
</reference>
<proteinExistence type="predicted"/>
<dbReference type="Gramene" id="TuG1812G0600001215.01.T01">
    <property type="protein sequence ID" value="TuG1812G0600001215.01.T01.cds443146"/>
    <property type="gene ID" value="TuG1812G0600001215.01"/>
</dbReference>
<name>A0A8R7UT51_TRIUA</name>